<dbReference type="AlphaFoldDB" id="A0A0F5YF09"/>
<dbReference type="InterPro" id="IPR008538">
    <property type="entry name" value="Uma2"/>
</dbReference>
<protein>
    <recommendedName>
        <fullName evidence="1">Putative restriction endonuclease domain-containing protein</fullName>
    </recommendedName>
</protein>
<name>A0A0F5YF09_9CYAN</name>
<dbReference type="PANTHER" id="PTHR34107">
    <property type="entry name" value="SLL0198 PROTEIN-RELATED"/>
    <property type="match status" value="1"/>
</dbReference>
<sequence length="191" mass="21585">MVISDKPQTQNLSVDEFLALPETTPASEYIDGKIYQKPMPKGKHSLLQGRLMNAISTVGEEQKLACAFPELRCSFGKRSIVPDIVVFEWANIPLDEQGEISNDINIPPDWIIEILSPVQSTTRVINNILFCLQQGTKLGWLVEPQERLVLVFKPNQQPEFFESEQVLPVLEVLEDLQLSVNTLFSWLSFSA</sequence>
<dbReference type="PANTHER" id="PTHR34107:SF5">
    <property type="entry name" value="SLL1355 PROTEIN"/>
    <property type="match status" value="1"/>
</dbReference>
<feature type="domain" description="Putative restriction endonuclease" evidence="1">
    <location>
        <begin position="14"/>
        <end position="180"/>
    </location>
</feature>
<dbReference type="InterPro" id="IPR012296">
    <property type="entry name" value="Nuclease_put_TT1808"/>
</dbReference>
<accession>A0A0F5YF09</accession>
<dbReference type="EMBL" id="LATL02000357">
    <property type="protein sequence ID" value="KKD37494.1"/>
    <property type="molecule type" value="Genomic_DNA"/>
</dbReference>
<reference evidence="2 3" key="1">
    <citation type="submission" date="2015-06" db="EMBL/GenBank/DDBJ databases">
        <title>Draft genome assembly of filamentous brackish cyanobacterium Limnoraphis robusta strain CS-951.</title>
        <authorList>
            <person name="Willis A."/>
            <person name="Parks M."/>
            <person name="Burford M.A."/>
        </authorList>
    </citation>
    <scope>NUCLEOTIDE SEQUENCE [LARGE SCALE GENOMIC DNA]</scope>
    <source>
        <strain evidence="2 3">CS-951</strain>
    </source>
</reference>
<dbReference type="SUPFAM" id="SSF52980">
    <property type="entry name" value="Restriction endonuclease-like"/>
    <property type="match status" value="1"/>
</dbReference>
<dbReference type="Pfam" id="PF05685">
    <property type="entry name" value="Uma2"/>
    <property type="match status" value="1"/>
</dbReference>
<dbReference type="Proteomes" id="UP000033607">
    <property type="component" value="Unassembled WGS sequence"/>
</dbReference>
<evidence type="ECO:0000313" key="3">
    <source>
        <dbReference type="Proteomes" id="UP000033607"/>
    </source>
</evidence>
<dbReference type="RefSeq" id="WP_046279183.1">
    <property type="nucleotide sequence ID" value="NZ_LATL02000357.1"/>
</dbReference>
<organism evidence="2 3">
    <name type="scientific">Limnoraphis robusta CS-951</name>
    <dbReference type="NCBI Taxonomy" id="1637645"/>
    <lineage>
        <taxon>Bacteria</taxon>
        <taxon>Bacillati</taxon>
        <taxon>Cyanobacteriota</taxon>
        <taxon>Cyanophyceae</taxon>
        <taxon>Oscillatoriophycideae</taxon>
        <taxon>Oscillatoriales</taxon>
        <taxon>Sirenicapillariaceae</taxon>
        <taxon>Limnoraphis</taxon>
    </lineage>
</organism>
<evidence type="ECO:0000259" key="1">
    <source>
        <dbReference type="Pfam" id="PF05685"/>
    </source>
</evidence>
<dbReference type="PATRIC" id="fig|1637645.4.peg.7044"/>
<dbReference type="Gene3D" id="3.90.1570.10">
    <property type="entry name" value="tt1808, chain A"/>
    <property type="match status" value="1"/>
</dbReference>
<proteinExistence type="predicted"/>
<comment type="caution">
    <text evidence="2">The sequence shown here is derived from an EMBL/GenBank/DDBJ whole genome shotgun (WGS) entry which is preliminary data.</text>
</comment>
<evidence type="ECO:0000313" key="2">
    <source>
        <dbReference type="EMBL" id="KKD37494.1"/>
    </source>
</evidence>
<dbReference type="CDD" id="cd06260">
    <property type="entry name" value="DUF820-like"/>
    <property type="match status" value="1"/>
</dbReference>
<gene>
    <name evidence="2" type="ORF">WN50_14050</name>
</gene>
<dbReference type="InterPro" id="IPR011335">
    <property type="entry name" value="Restrct_endonuc-II-like"/>
</dbReference>
<dbReference type="OrthoDB" id="517930at2"/>